<proteinExistence type="predicted"/>
<keyword evidence="3" id="KW-1185">Reference proteome</keyword>
<feature type="region of interest" description="Disordered" evidence="1">
    <location>
        <begin position="46"/>
        <end position="119"/>
    </location>
</feature>
<sequence>MKEPLATLNSGAPSSTRTIWFIDLGGVTGEGFPWHPAPDCCEASGGHYMPGGGEEGDVKPGGGGPGGAVIPGGGGPGGTTRPGGGGPGGTTRPGEGGPAAVAVAAGGPRRAGGGGGSGCRMVCLRAGEGIRSKEEAAMGNR</sequence>
<feature type="compositionally biased region" description="Gly residues" evidence="1">
    <location>
        <begin position="109"/>
        <end position="118"/>
    </location>
</feature>
<feature type="compositionally biased region" description="Low complexity" evidence="1">
    <location>
        <begin position="98"/>
        <end position="108"/>
    </location>
</feature>
<protein>
    <submittedName>
        <fullName evidence="2">Uncharacterized protein</fullName>
    </submittedName>
</protein>
<dbReference type="AlphaFoldDB" id="A0AAQ4D7A0"/>
<feature type="compositionally biased region" description="Gly residues" evidence="1">
    <location>
        <begin position="48"/>
        <end position="97"/>
    </location>
</feature>
<evidence type="ECO:0000256" key="1">
    <source>
        <dbReference type="SAM" id="MobiDB-lite"/>
    </source>
</evidence>
<accession>A0AAQ4D7A0</accession>
<evidence type="ECO:0000313" key="3">
    <source>
        <dbReference type="Proteomes" id="UP001321473"/>
    </source>
</evidence>
<comment type="caution">
    <text evidence="2">The sequence shown here is derived from an EMBL/GenBank/DDBJ whole genome shotgun (WGS) entry which is preliminary data.</text>
</comment>
<reference evidence="2 3" key="1">
    <citation type="journal article" date="2023" name="Arcadia Sci">
        <title>De novo assembly of a long-read Amblyomma americanum tick genome.</title>
        <authorList>
            <person name="Chou S."/>
            <person name="Poskanzer K.E."/>
            <person name="Rollins M."/>
            <person name="Thuy-Boun P.S."/>
        </authorList>
    </citation>
    <scope>NUCLEOTIDE SEQUENCE [LARGE SCALE GENOMIC DNA]</scope>
    <source>
        <strain evidence="2">F_SG_1</strain>
        <tissue evidence="2">Salivary glands</tissue>
    </source>
</reference>
<organism evidence="2 3">
    <name type="scientific">Amblyomma americanum</name>
    <name type="common">Lone star tick</name>
    <dbReference type="NCBI Taxonomy" id="6943"/>
    <lineage>
        <taxon>Eukaryota</taxon>
        <taxon>Metazoa</taxon>
        <taxon>Ecdysozoa</taxon>
        <taxon>Arthropoda</taxon>
        <taxon>Chelicerata</taxon>
        <taxon>Arachnida</taxon>
        <taxon>Acari</taxon>
        <taxon>Parasitiformes</taxon>
        <taxon>Ixodida</taxon>
        <taxon>Ixodoidea</taxon>
        <taxon>Ixodidae</taxon>
        <taxon>Amblyomminae</taxon>
        <taxon>Amblyomma</taxon>
    </lineage>
</organism>
<evidence type="ECO:0000313" key="2">
    <source>
        <dbReference type="EMBL" id="KAK8758340.1"/>
    </source>
</evidence>
<dbReference type="EMBL" id="JARKHS020034225">
    <property type="protein sequence ID" value="KAK8758340.1"/>
    <property type="molecule type" value="Genomic_DNA"/>
</dbReference>
<gene>
    <name evidence="2" type="ORF">V5799_004033</name>
</gene>
<dbReference type="Proteomes" id="UP001321473">
    <property type="component" value="Unassembled WGS sequence"/>
</dbReference>
<name>A0AAQ4D7A0_AMBAM</name>